<dbReference type="OrthoDB" id="8901859at2759"/>
<sequence length="249" mass="26385">MAQHLFLLVSVVTAWLVPSVLGTSHLMFGNSSELMDITRDGCGETQLCVEVPAACDPVVSGDCLFASIVTGSPVVNNGRNLSISLRGRSPGDSPGYIAIGFTANASVGSTMLFICAQNGSQFRFFTRKQYNNDTGGSLSPTERIVKNILGKVNGSLIQCEFIVTDFNATRLREADITTVVKLGNGMLDGSGPGPFNATRITDPLNLSQVNGSIPRPTAASPATRVAAFISPACLLLWSSLSWSAAMFWM</sequence>
<dbReference type="PANTHER" id="PTHR46902:SF1">
    <property type="entry name" value="DOMON DOMAIN-CONTAINING PROTEIN FRRS1L"/>
    <property type="match status" value="1"/>
</dbReference>
<dbReference type="AlphaFoldDB" id="A0A9Q0DV29"/>
<feature type="transmembrane region" description="Helical" evidence="1">
    <location>
        <begin position="225"/>
        <end position="248"/>
    </location>
</feature>
<feature type="chain" id="PRO_5040654018" description="Ferric-chelate reductase 1" evidence="2">
    <location>
        <begin position="23"/>
        <end position="249"/>
    </location>
</feature>
<reference evidence="3" key="1">
    <citation type="submission" date="2022-07" db="EMBL/GenBank/DDBJ databases">
        <title>Chromosome-level genome of Muraenolepis orangiensis.</title>
        <authorList>
            <person name="Kim J."/>
        </authorList>
    </citation>
    <scope>NUCLEOTIDE SEQUENCE</scope>
    <source>
        <strain evidence="3">KU_S4_2022</strain>
        <tissue evidence="3">Muscle</tissue>
    </source>
</reference>
<dbReference type="EMBL" id="JANIIK010000111">
    <property type="protein sequence ID" value="KAJ3595056.1"/>
    <property type="molecule type" value="Genomic_DNA"/>
</dbReference>
<keyword evidence="1" id="KW-0472">Membrane</keyword>
<dbReference type="GO" id="GO:1900449">
    <property type="term" value="P:regulation of glutamate receptor signaling pathway"/>
    <property type="evidence" value="ECO:0007669"/>
    <property type="project" value="InterPro"/>
</dbReference>
<gene>
    <name evidence="3" type="ORF">NHX12_004361</name>
    <name evidence="4" type="ORF">NHX12_004362</name>
</gene>
<dbReference type="GO" id="GO:0099072">
    <property type="term" value="P:regulation of postsynaptic membrane neurotransmitter receptor levels"/>
    <property type="evidence" value="ECO:0007669"/>
    <property type="project" value="TreeGrafter"/>
</dbReference>
<dbReference type="EMBL" id="JANIIK010000111">
    <property type="protein sequence ID" value="KAJ3595057.1"/>
    <property type="molecule type" value="Genomic_DNA"/>
</dbReference>
<dbReference type="PANTHER" id="PTHR46902">
    <property type="entry name" value="DOMON DOMAIN-CONTAINING PROTEIN FRRS1L"/>
    <property type="match status" value="1"/>
</dbReference>
<evidence type="ECO:0000313" key="3">
    <source>
        <dbReference type="EMBL" id="KAJ3595056.1"/>
    </source>
</evidence>
<evidence type="ECO:0000313" key="4">
    <source>
        <dbReference type="EMBL" id="KAJ3595057.1"/>
    </source>
</evidence>
<keyword evidence="1" id="KW-0812">Transmembrane</keyword>
<evidence type="ECO:0000256" key="2">
    <source>
        <dbReference type="SAM" id="SignalP"/>
    </source>
</evidence>
<name>A0A9Q0DV29_9TELE</name>
<keyword evidence="2" id="KW-0732">Signal</keyword>
<feature type="signal peptide" evidence="2">
    <location>
        <begin position="1"/>
        <end position="22"/>
    </location>
</feature>
<dbReference type="Proteomes" id="UP001148018">
    <property type="component" value="Unassembled WGS sequence"/>
</dbReference>
<proteinExistence type="predicted"/>
<keyword evidence="5" id="KW-1185">Reference proteome</keyword>
<dbReference type="InterPro" id="IPR042789">
    <property type="entry name" value="FRRS1L"/>
</dbReference>
<evidence type="ECO:0000313" key="5">
    <source>
        <dbReference type="Proteomes" id="UP001148018"/>
    </source>
</evidence>
<evidence type="ECO:0008006" key="6">
    <source>
        <dbReference type="Google" id="ProtNLM"/>
    </source>
</evidence>
<organism evidence="3 5">
    <name type="scientific">Muraenolepis orangiensis</name>
    <name type="common">Patagonian moray cod</name>
    <dbReference type="NCBI Taxonomy" id="630683"/>
    <lineage>
        <taxon>Eukaryota</taxon>
        <taxon>Metazoa</taxon>
        <taxon>Chordata</taxon>
        <taxon>Craniata</taxon>
        <taxon>Vertebrata</taxon>
        <taxon>Euteleostomi</taxon>
        <taxon>Actinopterygii</taxon>
        <taxon>Neopterygii</taxon>
        <taxon>Teleostei</taxon>
        <taxon>Neoteleostei</taxon>
        <taxon>Acanthomorphata</taxon>
        <taxon>Zeiogadaria</taxon>
        <taxon>Gadariae</taxon>
        <taxon>Gadiformes</taxon>
        <taxon>Muraenolepidoidei</taxon>
        <taxon>Muraenolepididae</taxon>
        <taxon>Muraenolepis</taxon>
    </lineage>
</organism>
<protein>
    <recommendedName>
        <fullName evidence="6">Ferric-chelate reductase 1</fullName>
    </recommendedName>
</protein>
<feature type="transmembrane region" description="Helical" evidence="1">
    <location>
        <begin position="95"/>
        <end position="116"/>
    </location>
</feature>
<evidence type="ECO:0000256" key="1">
    <source>
        <dbReference type="SAM" id="Phobius"/>
    </source>
</evidence>
<accession>A0A9Q0DV29</accession>
<keyword evidence="1" id="KW-1133">Transmembrane helix</keyword>
<comment type="caution">
    <text evidence="3">The sequence shown here is derived from an EMBL/GenBank/DDBJ whole genome shotgun (WGS) entry which is preliminary data.</text>
</comment>